<proteinExistence type="predicted"/>
<dbReference type="InterPro" id="IPR041457">
    <property type="entry name" value="CxC2_KDZ-assoc"/>
</dbReference>
<evidence type="ECO:0000313" key="4">
    <source>
        <dbReference type="Proteomes" id="UP001218188"/>
    </source>
</evidence>
<evidence type="ECO:0000259" key="2">
    <source>
        <dbReference type="Pfam" id="PF18803"/>
    </source>
</evidence>
<feature type="domain" description="CxC2-like cysteine cluster KDZ transposase-associated" evidence="2">
    <location>
        <begin position="224"/>
        <end position="327"/>
    </location>
</feature>
<dbReference type="PANTHER" id="PTHR33104:SF2">
    <property type="entry name" value="CXC3 LIKE CYSTEINE CLUSTER DOMAIN-CONTAINING PROTEIN"/>
    <property type="match status" value="1"/>
</dbReference>
<feature type="compositionally biased region" description="Basic and acidic residues" evidence="1">
    <location>
        <begin position="1098"/>
        <end position="1143"/>
    </location>
</feature>
<protein>
    <recommendedName>
        <fullName evidence="2">CxC2-like cysteine cluster KDZ transposase-associated domain-containing protein</fullName>
    </recommendedName>
</protein>
<organism evidence="3 4">
    <name type="scientific">Mycena alexandri</name>
    <dbReference type="NCBI Taxonomy" id="1745969"/>
    <lineage>
        <taxon>Eukaryota</taxon>
        <taxon>Fungi</taxon>
        <taxon>Dikarya</taxon>
        <taxon>Basidiomycota</taxon>
        <taxon>Agaricomycotina</taxon>
        <taxon>Agaricomycetes</taxon>
        <taxon>Agaricomycetidae</taxon>
        <taxon>Agaricales</taxon>
        <taxon>Marasmiineae</taxon>
        <taxon>Mycenaceae</taxon>
        <taxon>Mycena</taxon>
    </lineage>
</organism>
<dbReference type="Pfam" id="PF18758">
    <property type="entry name" value="KDZ"/>
    <property type="match status" value="1"/>
</dbReference>
<dbReference type="AlphaFoldDB" id="A0AAD6S1H2"/>
<dbReference type="Pfam" id="PF18803">
    <property type="entry name" value="CxC2"/>
    <property type="match status" value="1"/>
</dbReference>
<feature type="region of interest" description="Disordered" evidence="1">
    <location>
        <begin position="1081"/>
        <end position="1175"/>
    </location>
</feature>
<sequence length="1175" mass="133159">MPGHRKSKRALPVDDLDEYEFSEPLENFIPGATTSTSAVNAPIPAMVERTSADGRRTYTETLSVEPPSPIKRMRMETAPEVTPGDGMDLGDDPPLLSLPTFDSSFESDLDSERYHMDLGAVFDRPVMPLRARAKKGRLKPSDKSMHEWRALRDEYLRAIIRLEGPGDASEETCPSCREKAPTLRCQQCFGGELYCRECCVQMHARIPLHVIDYWDGEMFRRTTLKDQGLVVELCHDGCVNPARVENFILLDIGCVHNLTVDFCGCERRHGIERRTELLRKRWYPATHDTPRTAATFDYLDFFIIQTHQAKTTMYDFWMATVRSTCGTGLSPYNRYPEFLRMMLKRAGRGHDPSGVDGTRPGALAIECPACPRPGVNLPSDWENAPPEDKFLYFLFLALDACFRLKRRMASSELRDPGLGTGWAYFVEQEPYRQYLLTVTNQTEMSTCSGLAALDYANTKFSRGYTTTGVGMGVCARHEFVQPTGVGDLQKGEKYSNMDWIFGAIMRWKDPRLPKVISYDIICQWFKNLFERLLKMPATVRFIIVMSLMRFVVPKMHIHSHTLACQLLFSLNFLLGAGQTDGEGIERPWANLGGVATSTREMGPGSRRDTLDSHLSYWNWSKLIGIADLLRRRLDKARVEEREQTEAFEVFTAEQGERTEGWRAMVHAFEANPKAPNPYEMKSRGSGLTEADMRLRLAEQDAASSAPSLHDVSPTGFIYAGLDLEEQQRRTRVSIELKKARTTAQKIDIVAMRRKLTRGINRFRKLQATYTPGALQALARLEEGTTETPETTPLMLPSALGEVERLAGCVGGVQFVEAEARDAQCEASLLRLRRQLHVKSRFMTYKKNHSRHQGANTRSRALVARNESKIRLHSEKYQAAWNAIRQLQGGDPKKVGWRKLHQRDIRLMQDAEELRRRNERRKKEEARRKARERCLVEEGEVIEEEDDEEGWVDDEGDDEGADGAGGSTESRRTVSWIWTVAGTTGSDAELEEALRIEWAKAYARSRRWKEEVRLLEEEFRRILVSFEHEEERWLVRARTIPVGEVEEGFAQGAIAYALKQAAMYRDIRARAVVTMTEVRRGRGKRRMPAAVGEGEGAEGEGRGGVDERQRERVEDDSERARAEAEGGGERAGVEEDDERARVEDADGSDSDDSDSEDGGGVYSDEEVFMGGEDEED</sequence>
<dbReference type="Proteomes" id="UP001218188">
    <property type="component" value="Unassembled WGS sequence"/>
</dbReference>
<evidence type="ECO:0000313" key="3">
    <source>
        <dbReference type="EMBL" id="KAJ7019273.1"/>
    </source>
</evidence>
<dbReference type="PANTHER" id="PTHR33104">
    <property type="entry name" value="SI:DKEY-29D5.2"/>
    <property type="match status" value="1"/>
</dbReference>
<dbReference type="EMBL" id="JARJCM010000300">
    <property type="protein sequence ID" value="KAJ7019273.1"/>
    <property type="molecule type" value="Genomic_DNA"/>
</dbReference>
<dbReference type="CDD" id="cd19757">
    <property type="entry name" value="Bbox1"/>
    <property type="match status" value="1"/>
</dbReference>
<reference evidence="3" key="1">
    <citation type="submission" date="2023-03" db="EMBL/GenBank/DDBJ databases">
        <title>Massive genome expansion in bonnet fungi (Mycena s.s.) driven by repeated elements and novel gene families across ecological guilds.</title>
        <authorList>
            <consortium name="Lawrence Berkeley National Laboratory"/>
            <person name="Harder C.B."/>
            <person name="Miyauchi S."/>
            <person name="Viragh M."/>
            <person name="Kuo A."/>
            <person name="Thoen E."/>
            <person name="Andreopoulos B."/>
            <person name="Lu D."/>
            <person name="Skrede I."/>
            <person name="Drula E."/>
            <person name="Henrissat B."/>
            <person name="Morin E."/>
            <person name="Kohler A."/>
            <person name="Barry K."/>
            <person name="LaButti K."/>
            <person name="Morin E."/>
            <person name="Salamov A."/>
            <person name="Lipzen A."/>
            <person name="Mereny Z."/>
            <person name="Hegedus B."/>
            <person name="Baldrian P."/>
            <person name="Stursova M."/>
            <person name="Weitz H."/>
            <person name="Taylor A."/>
            <person name="Grigoriev I.V."/>
            <person name="Nagy L.G."/>
            <person name="Martin F."/>
            <person name="Kauserud H."/>
        </authorList>
    </citation>
    <scope>NUCLEOTIDE SEQUENCE</scope>
    <source>
        <strain evidence="3">CBHHK200</strain>
    </source>
</reference>
<name>A0AAD6S1H2_9AGAR</name>
<feature type="region of interest" description="Disordered" evidence="1">
    <location>
        <begin position="942"/>
        <end position="969"/>
    </location>
</feature>
<accession>A0AAD6S1H2</accession>
<gene>
    <name evidence="3" type="ORF">C8F04DRAFT_1197872</name>
</gene>
<evidence type="ECO:0000256" key="1">
    <source>
        <dbReference type="SAM" id="MobiDB-lite"/>
    </source>
</evidence>
<feature type="compositionally biased region" description="Acidic residues" evidence="1">
    <location>
        <begin position="942"/>
        <end position="960"/>
    </location>
</feature>
<feature type="compositionally biased region" description="Acidic residues" evidence="1">
    <location>
        <begin position="1144"/>
        <end position="1175"/>
    </location>
</feature>
<dbReference type="InterPro" id="IPR040521">
    <property type="entry name" value="KDZ"/>
</dbReference>
<comment type="caution">
    <text evidence="3">The sequence shown here is derived from an EMBL/GenBank/DDBJ whole genome shotgun (WGS) entry which is preliminary data.</text>
</comment>
<keyword evidence="4" id="KW-1185">Reference proteome</keyword>